<protein>
    <submittedName>
        <fullName evidence="1">Uncharacterized protein</fullName>
    </submittedName>
</protein>
<dbReference type="EMBL" id="JAWDGP010002432">
    <property type="protein sequence ID" value="KAK3783240.1"/>
    <property type="molecule type" value="Genomic_DNA"/>
</dbReference>
<evidence type="ECO:0000313" key="1">
    <source>
        <dbReference type="EMBL" id="KAK3783240.1"/>
    </source>
</evidence>
<dbReference type="AlphaFoldDB" id="A0AAE1DUW7"/>
<keyword evidence="2" id="KW-1185">Reference proteome</keyword>
<gene>
    <name evidence="1" type="ORF">RRG08_022000</name>
</gene>
<evidence type="ECO:0000313" key="2">
    <source>
        <dbReference type="Proteomes" id="UP001283361"/>
    </source>
</evidence>
<organism evidence="1 2">
    <name type="scientific">Elysia crispata</name>
    <name type="common">lettuce slug</name>
    <dbReference type="NCBI Taxonomy" id="231223"/>
    <lineage>
        <taxon>Eukaryota</taxon>
        <taxon>Metazoa</taxon>
        <taxon>Spiralia</taxon>
        <taxon>Lophotrochozoa</taxon>
        <taxon>Mollusca</taxon>
        <taxon>Gastropoda</taxon>
        <taxon>Heterobranchia</taxon>
        <taxon>Euthyneura</taxon>
        <taxon>Panpulmonata</taxon>
        <taxon>Sacoglossa</taxon>
        <taxon>Placobranchoidea</taxon>
        <taxon>Plakobranchidae</taxon>
        <taxon>Elysia</taxon>
    </lineage>
</organism>
<reference evidence="1" key="1">
    <citation type="journal article" date="2023" name="G3 (Bethesda)">
        <title>A reference genome for the long-term kleptoplast-retaining sea slug Elysia crispata morphotype clarki.</title>
        <authorList>
            <person name="Eastman K.E."/>
            <person name="Pendleton A.L."/>
            <person name="Shaikh M.A."/>
            <person name="Suttiyut T."/>
            <person name="Ogas R."/>
            <person name="Tomko P."/>
            <person name="Gavelis G."/>
            <person name="Widhalm J.R."/>
            <person name="Wisecaver J.H."/>
        </authorList>
    </citation>
    <scope>NUCLEOTIDE SEQUENCE</scope>
    <source>
        <strain evidence="1">ECLA1</strain>
    </source>
</reference>
<comment type="caution">
    <text evidence="1">The sequence shown here is derived from an EMBL/GenBank/DDBJ whole genome shotgun (WGS) entry which is preliminary data.</text>
</comment>
<dbReference type="Proteomes" id="UP001283361">
    <property type="component" value="Unassembled WGS sequence"/>
</dbReference>
<accession>A0AAE1DUW7</accession>
<name>A0AAE1DUW7_9GAST</name>
<proteinExistence type="predicted"/>
<sequence length="78" mass="8639">MAVHLISKGVGLTDILPADAELLFHYREGTDCSPQIKDTRLVDKYGDRLVDRLKTIWSKLPGVGLGWLPSNTINCTTN</sequence>